<evidence type="ECO:0000313" key="2">
    <source>
        <dbReference type="Proteomes" id="UP000307956"/>
    </source>
</evidence>
<accession>A0A4S4ACQ6</accession>
<keyword evidence="2" id="KW-1185">Reference proteome</keyword>
<comment type="caution">
    <text evidence="1">The sequence shown here is derived from an EMBL/GenBank/DDBJ whole genome shotgun (WGS) entry which is preliminary data.</text>
</comment>
<organism evidence="1 2">
    <name type="scientific">Pseudothauera rhizosphaerae</name>
    <dbReference type="NCBI Taxonomy" id="2565932"/>
    <lineage>
        <taxon>Bacteria</taxon>
        <taxon>Pseudomonadati</taxon>
        <taxon>Pseudomonadota</taxon>
        <taxon>Betaproteobacteria</taxon>
        <taxon>Rhodocyclales</taxon>
        <taxon>Zoogloeaceae</taxon>
        <taxon>Pseudothauera</taxon>
    </lineage>
</organism>
<dbReference type="Pfam" id="PF07433">
    <property type="entry name" value="DUF1513"/>
    <property type="match status" value="1"/>
</dbReference>
<dbReference type="InterPro" id="IPR015943">
    <property type="entry name" value="WD40/YVTN_repeat-like_dom_sf"/>
</dbReference>
<dbReference type="InterPro" id="IPR008311">
    <property type="entry name" value="UCP028101"/>
</dbReference>
<dbReference type="Proteomes" id="UP000307956">
    <property type="component" value="Unassembled WGS sequence"/>
</dbReference>
<dbReference type="OrthoDB" id="5624218at2"/>
<dbReference type="EMBL" id="SSOD01000019">
    <property type="protein sequence ID" value="THF56851.1"/>
    <property type="molecule type" value="Genomic_DNA"/>
</dbReference>
<gene>
    <name evidence="1" type="ORF">E6O51_18630</name>
</gene>
<sequence>MGTEGTSCDTVRPEPLDCARDRPVEGRFSVAPRPSRRRLLGALPAGLLFAHLPAPVRAALAAPEPALLTCWADSPTRPRRFFAGRSDAVAGAVELPERGHDIAWHPSGDGSAVVAARRPGRFLLRWDVAGGRRLAEFDVYDADEDIRLEGHLAFSRDGRLLFATESELIDGQGRVGVYDARTLERLASWPTAGIGPHAVFPLADGPLAVANGGILTLPETGRLKHNLDRMDPSLAVLDPADGRVLAQYRLPDPWMSVRHVAQAADGRIAVSLQNEAADAATPDYARPLFATVEDGALRYGAATPEALAACGPYAGDIAAVDGPAGTVFAVSCSVAGTLALWHADGRYVGHLPAPGVCALTVADGGLLATGDGGELWAVAAAEARTQARWPHAYAFDNHARPA</sequence>
<dbReference type="AlphaFoldDB" id="A0A4S4ACQ6"/>
<protein>
    <submittedName>
        <fullName evidence="1">DUF1513 domain-containing protein</fullName>
    </submittedName>
</protein>
<evidence type="ECO:0000313" key="1">
    <source>
        <dbReference type="EMBL" id="THF56851.1"/>
    </source>
</evidence>
<proteinExistence type="predicted"/>
<dbReference type="Gene3D" id="2.130.10.10">
    <property type="entry name" value="YVTN repeat-like/Quinoprotein amine dehydrogenase"/>
    <property type="match status" value="1"/>
</dbReference>
<reference evidence="1 2" key="1">
    <citation type="submission" date="2019-04" db="EMBL/GenBank/DDBJ databases">
        <title>Azoarcus rhizosphaerae sp. nov. isolated from rhizosphere of Ficus religiosa.</title>
        <authorList>
            <person name="Lin S.-Y."/>
            <person name="Hameed A."/>
            <person name="Hsu Y.-H."/>
            <person name="Young C.-C."/>
        </authorList>
    </citation>
    <scope>NUCLEOTIDE SEQUENCE [LARGE SCALE GENOMIC DNA]</scope>
    <source>
        <strain evidence="1 2">CC-YHH848</strain>
    </source>
</reference>
<dbReference type="PIRSF" id="PIRSF028101">
    <property type="entry name" value="UCP028101"/>
    <property type="match status" value="1"/>
</dbReference>
<name>A0A4S4ACQ6_9RHOO</name>
<dbReference type="SUPFAM" id="SSF50969">
    <property type="entry name" value="YVTN repeat-like/Quinoprotein amine dehydrogenase"/>
    <property type="match status" value="1"/>
</dbReference>
<dbReference type="InterPro" id="IPR011044">
    <property type="entry name" value="Quino_amine_DH_bsu"/>
</dbReference>